<evidence type="ECO:0000256" key="3">
    <source>
        <dbReference type="ARBA" id="ARBA00011276"/>
    </source>
</evidence>
<keyword evidence="8" id="KW-0460">Magnesium</keyword>
<keyword evidence="6" id="KW-1133">Transmembrane helix</keyword>
<dbReference type="GO" id="GO:0031901">
    <property type="term" value="C:early endosome membrane"/>
    <property type="evidence" value="ECO:0007669"/>
    <property type="project" value="UniProtKB-SubCell"/>
</dbReference>
<keyword evidence="8" id="KW-0333">Golgi apparatus</keyword>
<dbReference type="InterPro" id="IPR018937">
    <property type="entry name" value="MMgT"/>
</dbReference>
<dbReference type="Pfam" id="PF10270">
    <property type="entry name" value="MMgT"/>
    <property type="match status" value="1"/>
</dbReference>
<reference evidence="9" key="1">
    <citation type="submission" date="2007-10" db="EMBL/GenBank/DDBJ databases">
        <title>Isolation of mRNA for a transmembrane domain-containing conserved protein from Artemia franciscana.</title>
        <authorList>
            <person name="Jaworski A."/>
            <person name="Lamb J."/>
            <person name="Vershon A.K."/>
            <person name="Nemeroff M.E."/>
        </authorList>
    </citation>
    <scope>NUCLEOTIDE SEQUENCE</scope>
</reference>
<comment type="subcellular location">
    <subcellularLocation>
        <location evidence="1">Endoplasmic reticulum membrane</location>
        <topology evidence="1">Multi-pass membrane protein</topology>
    </subcellularLocation>
    <subcellularLocation>
        <location evidence="8">Golgi apparatus membrane</location>
        <topology evidence="8">Multi-pass membrane protein</topology>
    </subcellularLocation>
    <subcellularLocation>
        <location evidence="8">Early endosome membrane</location>
        <topology evidence="8">Multi-pass membrane protein</topology>
    </subcellularLocation>
</comment>
<keyword evidence="5 8" id="KW-0256">Endoplasmic reticulum</keyword>
<evidence type="ECO:0000256" key="4">
    <source>
        <dbReference type="ARBA" id="ARBA00022692"/>
    </source>
</evidence>
<sequence length="105" mass="11593">FIGLLGLLHSAYSAAQHKSYLRLIQKDAQYLPNDILLQTLLSLVLAVIGLLQSYGDLKEIRSTAEYSRKTWEVVGNRPSFYTFKDGLTSSVAKSKNAKAALESST</sequence>
<dbReference type="PANTHER" id="PTHR21181:SF7">
    <property type="entry name" value="ER MEMBRANE PROTEIN COMPLEX SUBUNIT 5"/>
    <property type="match status" value="1"/>
</dbReference>
<evidence type="ECO:0000256" key="8">
    <source>
        <dbReference type="RuleBase" id="RU367002"/>
    </source>
</evidence>
<evidence type="ECO:0000256" key="2">
    <source>
        <dbReference type="ARBA" id="ARBA00006109"/>
    </source>
</evidence>
<name>B1P1W4_ARTSF</name>
<keyword evidence="8" id="KW-0967">Endosome</keyword>
<evidence type="ECO:0000256" key="7">
    <source>
        <dbReference type="ARBA" id="ARBA00023136"/>
    </source>
</evidence>
<dbReference type="PANTHER" id="PTHR21181">
    <property type="match status" value="1"/>
</dbReference>
<keyword evidence="4 9" id="KW-0812">Transmembrane</keyword>
<protein>
    <recommendedName>
        <fullName evidence="8">Membrane magnesium transporter</fullName>
    </recommendedName>
</protein>
<dbReference type="AlphaFoldDB" id="B1P1W4"/>
<accession>B1P1W4</accession>
<dbReference type="GO" id="GO:0005886">
    <property type="term" value="C:plasma membrane"/>
    <property type="evidence" value="ECO:0007669"/>
    <property type="project" value="TreeGrafter"/>
</dbReference>
<feature type="non-terminal residue" evidence="9">
    <location>
        <position position="1"/>
    </location>
</feature>
<comment type="function">
    <text evidence="8">Part of the endoplasmic reticulum membrane protein complex (EMC) that enables the energy-independent insertion into endoplasmic reticulum membranes of newly synthesized membrane proteins. May be involved in Mg(2+) transport.</text>
</comment>
<comment type="subunit">
    <text evidence="3">Component of the ER membrane protein complex (EMC).</text>
</comment>
<dbReference type="GO" id="GO:0072546">
    <property type="term" value="C:EMC complex"/>
    <property type="evidence" value="ECO:0007669"/>
    <property type="project" value="UniProtKB-UniRule"/>
</dbReference>
<dbReference type="EMBL" id="EU251060">
    <property type="protein sequence ID" value="ACB05782.1"/>
    <property type="molecule type" value="mRNA"/>
</dbReference>
<comment type="similarity">
    <text evidence="2 8">Belongs to the membrane magnesium transporter (TC 1.A.67) family.</text>
</comment>
<evidence type="ECO:0000313" key="9">
    <source>
        <dbReference type="EMBL" id="ACB05782.1"/>
    </source>
</evidence>
<proteinExistence type="evidence at transcript level"/>
<organism evidence="9">
    <name type="scientific">Artemia franciscana</name>
    <name type="common">Brine shrimp</name>
    <name type="synonym">Artemia sanfranciscana</name>
    <dbReference type="NCBI Taxonomy" id="6661"/>
    <lineage>
        <taxon>Eukaryota</taxon>
        <taxon>Metazoa</taxon>
        <taxon>Ecdysozoa</taxon>
        <taxon>Arthropoda</taxon>
        <taxon>Crustacea</taxon>
        <taxon>Branchiopoda</taxon>
        <taxon>Anostraca</taxon>
        <taxon>Artemiidae</taxon>
        <taxon>Artemia</taxon>
    </lineage>
</organism>
<dbReference type="GO" id="GO:0000139">
    <property type="term" value="C:Golgi membrane"/>
    <property type="evidence" value="ECO:0007669"/>
    <property type="project" value="UniProtKB-SubCell"/>
</dbReference>
<keyword evidence="7" id="KW-0472">Membrane</keyword>
<evidence type="ECO:0000256" key="1">
    <source>
        <dbReference type="ARBA" id="ARBA00004477"/>
    </source>
</evidence>
<evidence type="ECO:0000256" key="5">
    <source>
        <dbReference type="ARBA" id="ARBA00022824"/>
    </source>
</evidence>
<dbReference type="GO" id="GO:0022890">
    <property type="term" value="F:inorganic cation transmembrane transporter activity"/>
    <property type="evidence" value="ECO:0007669"/>
    <property type="project" value="TreeGrafter"/>
</dbReference>
<keyword evidence="8" id="KW-0813">Transport</keyword>
<evidence type="ECO:0000256" key="6">
    <source>
        <dbReference type="ARBA" id="ARBA00022989"/>
    </source>
</evidence>